<dbReference type="EMBL" id="BAAAUV010000002">
    <property type="protein sequence ID" value="GAA3197277.1"/>
    <property type="molecule type" value="Genomic_DNA"/>
</dbReference>
<dbReference type="Pfam" id="PF13581">
    <property type="entry name" value="HATPase_c_2"/>
    <property type="match status" value="1"/>
</dbReference>
<proteinExistence type="predicted"/>
<feature type="domain" description="Histidine kinase/HSP90-like ATPase" evidence="2">
    <location>
        <begin position="16"/>
        <end position="117"/>
    </location>
</feature>
<dbReference type="PANTHER" id="PTHR35526:SF3">
    <property type="entry name" value="ANTI-SIGMA-F FACTOR RSBW"/>
    <property type="match status" value="1"/>
</dbReference>
<evidence type="ECO:0000313" key="3">
    <source>
        <dbReference type="EMBL" id="GAA3197277.1"/>
    </source>
</evidence>
<comment type="caution">
    <text evidence="3">The sequence shown here is derived from an EMBL/GenBank/DDBJ whole genome shotgun (WGS) entry which is preliminary data.</text>
</comment>
<keyword evidence="1" id="KW-0418">Kinase</keyword>
<dbReference type="InterPro" id="IPR003594">
    <property type="entry name" value="HATPase_dom"/>
</dbReference>
<protein>
    <recommendedName>
        <fullName evidence="2">Histidine kinase/HSP90-like ATPase domain-containing protein</fullName>
    </recommendedName>
</protein>
<sequence length="126" mass="13717">MLPRFHTWNLDQQDEPVRFARRGVVTALGGWGLSDLRDTAELLVSELVTNAVRHGKPPVRLTLAIERERVEIRVSDGSPEPPLPRAGDEDGGFGLTVADALAEISVHTFPGGKQIRAALRGGPFRS</sequence>
<dbReference type="CDD" id="cd16936">
    <property type="entry name" value="HATPase_RsbW-like"/>
    <property type="match status" value="1"/>
</dbReference>
<keyword evidence="4" id="KW-1185">Reference proteome</keyword>
<dbReference type="Proteomes" id="UP001501237">
    <property type="component" value="Unassembled WGS sequence"/>
</dbReference>
<reference evidence="4" key="1">
    <citation type="journal article" date="2019" name="Int. J. Syst. Evol. Microbiol.">
        <title>The Global Catalogue of Microorganisms (GCM) 10K type strain sequencing project: providing services to taxonomists for standard genome sequencing and annotation.</title>
        <authorList>
            <consortium name="The Broad Institute Genomics Platform"/>
            <consortium name="The Broad Institute Genome Sequencing Center for Infectious Disease"/>
            <person name="Wu L."/>
            <person name="Ma J."/>
        </authorList>
    </citation>
    <scope>NUCLEOTIDE SEQUENCE [LARGE SCALE GENOMIC DNA]</scope>
    <source>
        <strain evidence="4">JCM 9377</strain>
    </source>
</reference>
<dbReference type="InterPro" id="IPR050267">
    <property type="entry name" value="Anti-sigma-factor_SerPK"/>
</dbReference>
<evidence type="ECO:0000256" key="1">
    <source>
        <dbReference type="ARBA" id="ARBA00022527"/>
    </source>
</evidence>
<dbReference type="RefSeq" id="WP_344822303.1">
    <property type="nucleotide sequence ID" value="NZ_BAAAUV010000002.1"/>
</dbReference>
<keyword evidence="1" id="KW-0723">Serine/threonine-protein kinase</keyword>
<name>A0ABP6Q055_9ACTN</name>
<organism evidence="3 4">
    <name type="scientific">Actinocorallia longicatena</name>
    <dbReference type="NCBI Taxonomy" id="111803"/>
    <lineage>
        <taxon>Bacteria</taxon>
        <taxon>Bacillati</taxon>
        <taxon>Actinomycetota</taxon>
        <taxon>Actinomycetes</taxon>
        <taxon>Streptosporangiales</taxon>
        <taxon>Thermomonosporaceae</taxon>
        <taxon>Actinocorallia</taxon>
    </lineage>
</organism>
<dbReference type="SUPFAM" id="SSF55874">
    <property type="entry name" value="ATPase domain of HSP90 chaperone/DNA topoisomerase II/histidine kinase"/>
    <property type="match status" value="1"/>
</dbReference>
<dbReference type="InterPro" id="IPR036890">
    <property type="entry name" value="HATPase_C_sf"/>
</dbReference>
<dbReference type="PANTHER" id="PTHR35526">
    <property type="entry name" value="ANTI-SIGMA-F FACTOR RSBW-RELATED"/>
    <property type="match status" value="1"/>
</dbReference>
<gene>
    <name evidence="3" type="ORF">GCM10010468_08350</name>
</gene>
<accession>A0ABP6Q055</accession>
<evidence type="ECO:0000259" key="2">
    <source>
        <dbReference type="Pfam" id="PF13581"/>
    </source>
</evidence>
<dbReference type="Gene3D" id="3.30.565.10">
    <property type="entry name" value="Histidine kinase-like ATPase, C-terminal domain"/>
    <property type="match status" value="1"/>
</dbReference>
<evidence type="ECO:0000313" key="4">
    <source>
        <dbReference type="Proteomes" id="UP001501237"/>
    </source>
</evidence>
<keyword evidence="1" id="KW-0808">Transferase</keyword>